<dbReference type="AlphaFoldDB" id="A0A7W8EA04"/>
<dbReference type="InterPro" id="IPR036291">
    <property type="entry name" value="NAD(P)-bd_dom_sf"/>
</dbReference>
<dbReference type="Proteomes" id="UP000584867">
    <property type="component" value="Unassembled WGS sequence"/>
</dbReference>
<name>A0A7W8EA04_9BACT</name>
<gene>
    <name evidence="4" type="ORF">HDF15_003436</name>
</gene>
<dbReference type="SUPFAM" id="SSF50129">
    <property type="entry name" value="GroES-like"/>
    <property type="match status" value="1"/>
</dbReference>
<dbReference type="SUPFAM" id="SSF51735">
    <property type="entry name" value="NAD(P)-binding Rossmann-fold domains"/>
    <property type="match status" value="1"/>
</dbReference>
<accession>A0A7W8EA04</accession>
<dbReference type="GO" id="GO:0070402">
    <property type="term" value="F:NADPH binding"/>
    <property type="evidence" value="ECO:0007669"/>
    <property type="project" value="TreeGrafter"/>
</dbReference>
<keyword evidence="2" id="KW-0560">Oxidoreductase</keyword>
<dbReference type="Pfam" id="PF13602">
    <property type="entry name" value="ADH_zinc_N_2"/>
    <property type="match status" value="1"/>
</dbReference>
<sequence length="302" mass="31025">MKAVVLHEYGGPSKLKYEDFPDPQAGKGEVLVRVAAAGLNPIDWKIRSGAMKEFMPVQFPTVLGYDFAGVVRELGEGVTGFAVGDRVFGRTGACYAELCVVKAEELAKVPEGVETTTAGALSVVATTADQLIRTAAKLQAGQTVLLTGALGSVGRMALFCALELGAKVIAGVRKKQIEEALALGATAAIDVSDKDELARLGMVDAVADTIGGALAEKLIAKVKPGGAFGSTVGPVGNAALHPTVEVNAFGSHADAKVIVHYAEAIRDGKLALPIDRMLPLSDASEAHAAAEKGGVGKIVLLA</sequence>
<dbReference type="InterPro" id="IPR013154">
    <property type="entry name" value="ADH-like_N"/>
</dbReference>
<dbReference type="GO" id="GO:0016651">
    <property type="term" value="F:oxidoreductase activity, acting on NAD(P)H"/>
    <property type="evidence" value="ECO:0007669"/>
    <property type="project" value="TreeGrafter"/>
</dbReference>
<dbReference type="Pfam" id="PF08240">
    <property type="entry name" value="ADH_N"/>
    <property type="match status" value="1"/>
</dbReference>
<dbReference type="RefSeq" id="WP_184257480.1">
    <property type="nucleotide sequence ID" value="NZ_JACHIO010000014.1"/>
</dbReference>
<dbReference type="InterPro" id="IPR011032">
    <property type="entry name" value="GroES-like_sf"/>
</dbReference>
<evidence type="ECO:0000313" key="5">
    <source>
        <dbReference type="Proteomes" id="UP000584867"/>
    </source>
</evidence>
<evidence type="ECO:0000256" key="2">
    <source>
        <dbReference type="ARBA" id="ARBA00023002"/>
    </source>
</evidence>
<dbReference type="Gene3D" id="3.40.50.720">
    <property type="entry name" value="NAD(P)-binding Rossmann-like Domain"/>
    <property type="match status" value="1"/>
</dbReference>
<reference evidence="4 5" key="1">
    <citation type="submission" date="2020-08" db="EMBL/GenBank/DDBJ databases">
        <title>Genomic Encyclopedia of Type Strains, Phase IV (KMG-V): Genome sequencing to study the core and pangenomes of soil and plant-associated prokaryotes.</title>
        <authorList>
            <person name="Whitman W."/>
        </authorList>
    </citation>
    <scope>NUCLEOTIDE SEQUENCE [LARGE SCALE GENOMIC DNA]</scope>
    <source>
        <strain evidence="4 5">X5P3</strain>
    </source>
</reference>
<dbReference type="EMBL" id="JACHIO010000014">
    <property type="protein sequence ID" value="MBB5065073.1"/>
    <property type="molecule type" value="Genomic_DNA"/>
</dbReference>
<dbReference type="CDD" id="cd05289">
    <property type="entry name" value="MDR_like_2"/>
    <property type="match status" value="1"/>
</dbReference>
<keyword evidence="1" id="KW-0521">NADP</keyword>
<protein>
    <submittedName>
        <fullName evidence="4">NADPH:quinone reductase-like Zn-dependent oxidoreductase</fullName>
    </submittedName>
</protein>
<dbReference type="Gene3D" id="3.90.180.10">
    <property type="entry name" value="Medium-chain alcohol dehydrogenases, catalytic domain"/>
    <property type="match status" value="1"/>
</dbReference>
<proteinExistence type="predicted"/>
<dbReference type="PANTHER" id="PTHR48106">
    <property type="entry name" value="QUINONE OXIDOREDUCTASE PIG3-RELATED"/>
    <property type="match status" value="1"/>
</dbReference>
<dbReference type="InterPro" id="IPR020843">
    <property type="entry name" value="ER"/>
</dbReference>
<evidence type="ECO:0000313" key="4">
    <source>
        <dbReference type="EMBL" id="MBB5065073.1"/>
    </source>
</evidence>
<dbReference type="SMART" id="SM00829">
    <property type="entry name" value="PKS_ER"/>
    <property type="match status" value="1"/>
</dbReference>
<comment type="caution">
    <text evidence="4">The sequence shown here is derived from an EMBL/GenBank/DDBJ whole genome shotgun (WGS) entry which is preliminary data.</text>
</comment>
<evidence type="ECO:0000256" key="1">
    <source>
        <dbReference type="ARBA" id="ARBA00022857"/>
    </source>
</evidence>
<organism evidence="4 5">
    <name type="scientific">Granulicella mallensis</name>
    <dbReference type="NCBI Taxonomy" id="940614"/>
    <lineage>
        <taxon>Bacteria</taxon>
        <taxon>Pseudomonadati</taxon>
        <taxon>Acidobacteriota</taxon>
        <taxon>Terriglobia</taxon>
        <taxon>Terriglobales</taxon>
        <taxon>Acidobacteriaceae</taxon>
        <taxon>Granulicella</taxon>
    </lineage>
</organism>
<evidence type="ECO:0000259" key="3">
    <source>
        <dbReference type="SMART" id="SM00829"/>
    </source>
</evidence>
<feature type="domain" description="Enoyl reductase (ER)" evidence="3">
    <location>
        <begin position="10"/>
        <end position="300"/>
    </location>
</feature>